<dbReference type="Gene3D" id="3.80.10.10">
    <property type="entry name" value="Ribonuclease Inhibitor"/>
    <property type="match status" value="1"/>
</dbReference>
<dbReference type="PANTHER" id="PTHR48054">
    <property type="entry name" value="RECEPTOR KINASE-LIKE PROTEIN XA21"/>
    <property type="match status" value="1"/>
</dbReference>
<dbReference type="InterPro" id="IPR032675">
    <property type="entry name" value="LRR_dom_sf"/>
</dbReference>
<dbReference type="SUPFAM" id="SSF52058">
    <property type="entry name" value="L domain-like"/>
    <property type="match status" value="1"/>
</dbReference>
<accession>A0AAW0KRW9</accession>
<reference evidence="3 4" key="1">
    <citation type="journal article" date="2018" name="Sci. Data">
        <title>The draft genome sequence of cork oak.</title>
        <authorList>
            <person name="Ramos A.M."/>
            <person name="Usie A."/>
            <person name="Barbosa P."/>
            <person name="Barros P.M."/>
            <person name="Capote T."/>
            <person name="Chaves I."/>
            <person name="Simoes F."/>
            <person name="Abreu I."/>
            <person name="Carrasquinho I."/>
            <person name="Faro C."/>
            <person name="Guimaraes J.B."/>
            <person name="Mendonca D."/>
            <person name="Nobrega F."/>
            <person name="Rodrigues L."/>
            <person name="Saibo N.J.M."/>
            <person name="Varela M.C."/>
            <person name="Egas C."/>
            <person name="Matos J."/>
            <person name="Miguel C.M."/>
            <person name="Oliveira M.M."/>
            <person name="Ricardo C.P."/>
            <person name="Goncalves S."/>
        </authorList>
    </citation>
    <scope>NUCLEOTIDE SEQUENCE [LARGE SCALE GENOMIC DNA]</scope>
    <source>
        <strain evidence="4">cv. HL8</strain>
    </source>
</reference>
<organism evidence="3 4">
    <name type="scientific">Quercus suber</name>
    <name type="common">Cork oak</name>
    <dbReference type="NCBI Taxonomy" id="58331"/>
    <lineage>
        <taxon>Eukaryota</taxon>
        <taxon>Viridiplantae</taxon>
        <taxon>Streptophyta</taxon>
        <taxon>Embryophyta</taxon>
        <taxon>Tracheophyta</taxon>
        <taxon>Spermatophyta</taxon>
        <taxon>Magnoliopsida</taxon>
        <taxon>eudicotyledons</taxon>
        <taxon>Gunneridae</taxon>
        <taxon>Pentapetalae</taxon>
        <taxon>rosids</taxon>
        <taxon>fabids</taxon>
        <taxon>Fagales</taxon>
        <taxon>Fagaceae</taxon>
        <taxon>Quercus</taxon>
    </lineage>
</organism>
<evidence type="ECO:0000256" key="2">
    <source>
        <dbReference type="ARBA" id="ARBA00022737"/>
    </source>
</evidence>
<name>A0AAW0KRW9_QUESU</name>
<dbReference type="FunFam" id="3.80.10.10:FF:000383">
    <property type="entry name" value="Leucine-rich repeat receptor protein kinase EMS1"/>
    <property type="match status" value="1"/>
</dbReference>
<keyword evidence="2" id="KW-0677">Repeat</keyword>
<dbReference type="AlphaFoldDB" id="A0AAW0KRW9"/>
<protein>
    <submittedName>
        <fullName evidence="3">Lrr receptor-like serine/threonine-protein kinase efr</fullName>
    </submittedName>
</protein>
<dbReference type="GO" id="GO:0016301">
    <property type="term" value="F:kinase activity"/>
    <property type="evidence" value="ECO:0007669"/>
    <property type="project" value="UniProtKB-KW"/>
</dbReference>
<dbReference type="Proteomes" id="UP000237347">
    <property type="component" value="Unassembled WGS sequence"/>
</dbReference>
<keyword evidence="4" id="KW-1185">Reference proteome</keyword>
<gene>
    <name evidence="3" type="primary">EFR_3</name>
    <name evidence="3" type="ORF">CFP56_014230</name>
</gene>
<proteinExistence type="predicted"/>
<evidence type="ECO:0000256" key="1">
    <source>
        <dbReference type="ARBA" id="ARBA00022614"/>
    </source>
</evidence>
<dbReference type="PANTHER" id="PTHR48054:SF47">
    <property type="entry name" value="OS06G0179800 PROTEIN"/>
    <property type="match status" value="1"/>
</dbReference>
<dbReference type="EMBL" id="PKMF04000225">
    <property type="protein sequence ID" value="KAK7842195.1"/>
    <property type="molecule type" value="Genomic_DNA"/>
</dbReference>
<dbReference type="InterPro" id="IPR001611">
    <property type="entry name" value="Leu-rich_rpt"/>
</dbReference>
<comment type="caution">
    <text evidence="3">The sequence shown here is derived from an EMBL/GenBank/DDBJ whole genome shotgun (WGS) entry which is preliminary data.</text>
</comment>
<evidence type="ECO:0000313" key="4">
    <source>
        <dbReference type="Proteomes" id="UP000237347"/>
    </source>
</evidence>
<dbReference type="InterPro" id="IPR052592">
    <property type="entry name" value="LRR-RLK"/>
</dbReference>
<evidence type="ECO:0000313" key="3">
    <source>
        <dbReference type="EMBL" id="KAK7842195.1"/>
    </source>
</evidence>
<keyword evidence="1" id="KW-0433">Leucine-rich repeat</keyword>
<sequence>MKLHNPNFPALLCSTFLHIIGMIPTCFGKFQKMQVLHLDGNKLSGKIPSYVGNLTQLVELFLSQNNLEESIPPSIGTCQSLQKLDVSQNYLSGVIPQQELRLIKSTFVDLGIRRCRPSRAQKCSNWVSVVKP</sequence>
<dbReference type="Pfam" id="PF00560">
    <property type="entry name" value="LRR_1"/>
    <property type="match status" value="3"/>
</dbReference>